<evidence type="ECO:0000259" key="2">
    <source>
        <dbReference type="Pfam" id="PF08385"/>
    </source>
</evidence>
<comment type="similarity">
    <text evidence="1">Belongs to the dynein heavy chain family.</text>
</comment>
<dbReference type="GO" id="GO:0007018">
    <property type="term" value="P:microtubule-based movement"/>
    <property type="evidence" value="ECO:0007669"/>
    <property type="project" value="InterPro"/>
</dbReference>
<evidence type="ECO:0000313" key="3">
    <source>
        <dbReference type="EMBL" id="CDJ43275.1"/>
    </source>
</evidence>
<accession>U6L648</accession>
<sequence length="391" mass="43340">MAALTPRHRWMVAQVVSSFKLAEYEPLVEALFRDQFAIKIDPFLKGTSSTQYLLFSYQAGTHPASPRADIPGKLICSGRGNSAQGCKFTTVITKTNCSKCWLPVPPQTVVTSCICAAEGVSEEAGSKYVYFLRTIPFGKSLNLSTPADAELAFGELPELPLQALHTTLSGIFLPTVEHFDKADWKKCTDEQRNEFLACTRTLCKELGEAIDALAHGIQLKQADPRFSLADIRMDYIAAAKNPDIVAHFEELLDDWCKEIERYLEASLDKGAAIADNGPRSELASGVSPKSRQSVFHTMRRCKQLDVAITEAFSEAKDNVKYLATLERFIDPLYSGNPASILESLSALMSAITMIHSISRYYNTTERMVSFFTKITKQACCYSSILRVPENS</sequence>
<keyword evidence="4" id="KW-1185">Reference proteome</keyword>
<dbReference type="VEuPathDB" id="ToxoDB:ETH2_1445600"/>
<reference evidence="3" key="1">
    <citation type="submission" date="2013-10" db="EMBL/GenBank/DDBJ databases">
        <title>Genomic analysis of the causative agents of coccidiosis in chickens.</title>
        <authorList>
            <person name="Reid A.J."/>
            <person name="Blake D."/>
            <person name="Billington K."/>
            <person name="Browne H."/>
            <person name="Dunn M."/>
            <person name="Hung S."/>
            <person name="Kawahara F."/>
            <person name="Miranda-Saavedra D."/>
            <person name="Mourier T."/>
            <person name="Nagra H."/>
            <person name="Otto T.D."/>
            <person name="Rawlings N."/>
            <person name="Sanchez A."/>
            <person name="Sanders M."/>
            <person name="Subramaniam C."/>
            <person name="Tay Y."/>
            <person name="Dear P."/>
            <person name="Doerig C."/>
            <person name="Gruber A."/>
            <person name="Parkinson J."/>
            <person name="Shirley M."/>
            <person name="Wan K.L."/>
            <person name="Berriman M."/>
            <person name="Tomley F."/>
            <person name="Pain A."/>
        </authorList>
    </citation>
    <scope>NUCLEOTIDE SEQUENCE [LARGE SCALE GENOMIC DNA]</scope>
    <source>
        <strain evidence="3">Houghton</strain>
    </source>
</reference>
<dbReference type="Proteomes" id="UP000030747">
    <property type="component" value="Unassembled WGS sequence"/>
</dbReference>
<protein>
    <recommendedName>
        <fullName evidence="2">Dynein heavy chain tail domain-containing protein</fullName>
    </recommendedName>
</protein>
<dbReference type="GO" id="GO:0051959">
    <property type="term" value="F:dynein light intermediate chain binding"/>
    <property type="evidence" value="ECO:0007669"/>
    <property type="project" value="InterPro"/>
</dbReference>
<organism evidence="3 4">
    <name type="scientific">Eimeria tenella</name>
    <name type="common">Coccidian parasite</name>
    <dbReference type="NCBI Taxonomy" id="5802"/>
    <lineage>
        <taxon>Eukaryota</taxon>
        <taxon>Sar</taxon>
        <taxon>Alveolata</taxon>
        <taxon>Apicomplexa</taxon>
        <taxon>Conoidasida</taxon>
        <taxon>Coccidia</taxon>
        <taxon>Eucoccidiorida</taxon>
        <taxon>Eimeriorina</taxon>
        <taxon>Eimeriidae</taxon>
        <taxon>Eimeria</taxon>
    </lineage>
</organism>
<dbReference type="GO" id="GO:0005858">
    <property type="term" value="C:axonemal dynein complex"/>
    <property type="evidence" value="ECO:0007669"/>
    <property type="project" value="TreeGrafter"/>
</dbReference>
<dbReference type="InterPro" id="IPR013594">
    <property type="entry name" value="Dynein_heavy_tail"/>
</dbReference>
<gene>
    <name evidence="3" type="ORF">ETH_00008795</name>
</gene>
<dbReference type="EMBL" id="HG675758">
    <property type="protein sequence ID" value="CDJ43275.1"/>
    <property type="molecule type" value="Genomic_DNA"/>
</dbReference>
<dbReference type="PANTHER" id="PTHR46532:SF4">
    <property type="entry name" value="AAA+ ATPASE DOMAIN-CONTAINING PROTEIN"/>
    <property type="match status" value="1"/>
</dbReference>
<proteinExistence type="inferred from homology"/>
<dbReference type="PANTHER" id="PTHR46532">
    <property type="entry name" value="MALE FERTILITY FACTOR KL5"/>
    <property type="match status" value="1"/>
</dbReference>
<dbReference type="GeneID" id="25250960"/>
<evidence type="ECO:0000313" key="4">
    <source>
        <dbReference type="Proteomes" id="UP000030747"/>
    </source>
</evidence>
<dbReference type="VEuPathDB" id="ToxoDB:ETH_00008795"/>
<dbReference type="RefSeq" id="XP_013234025.1">
    <property type="nucleotide sequence ID" value="XM_013378571.1"/>
</dbReference>
<feature type="domain" description="Dynein heavy chain tail" evidence="2">
    <location>
        <begin position="298"/>
        <end position="377"/>
    </location>
</feature>
<dbReference type="OrthoDB" id="345409at2759"/>
<dbReference type="InterPro" id="IPR026983">
    <property type="entry name" value="DHC"/>
</dbReference>
<dbReference type="GO" id="GO:0045505">
    <property type="term" value="F:dynein intermediate chain binding"/>
    <property type="evidence" value="ECO:0007669"/>
    <property type="project" value="InterPro"/>
</dbReference>
<dbReference type="Pfam" id="PF08385">
    <property type="entry name" value="DHC_N1"/>
    <property type="match status" value="1"/>
</dbReference>
<name>U6L648_EIMTE</name>
<reference evidence="3" key="2">
    <citation type="submission" date="2013-10" db="EMBL/GenBank/DDBJ databases">
        <authorList>
            <person name="Aslett M."/>
        </authorList>
    </citation>
    <scope>NUCLEOTIDE SEQUENCE [LARGE SCALE GENOMIC DNA]</scope>
    <source>
        <strain evidence="3">Houghton</strain>
    </source>
</reference>
<evidence type="ECO:0000256" key="1">
    <source>
        <dbReference type="ARBA" id="ARBA00008887"/>
    </source>
</evidence>
<dbReference type="AlphaFoldDB" id="U6L648"/>